<evidence type="ECO:0000259" key="10">
    <source>
        <dbReference type="PROSITE" id="PS50850"/>
    </source>
</evidence>
<feature type="transmembrane region" description="Helical" evidence="9">
    <location>
        <begin position="165"/>
        <end position="189"/>
    </location>
</feature>
<feature type="transmembrane region" description="Helical" evidence="9">
    <location>
        <begin position="472"/>
        <end position="489"/>
    </location>
</feature>
<evidence type="ECO:0000256" key="2">
    <source>
        <dbReference type="ARBA" id="ARBA00010992"/>
    </source>
</evidence>
<feature type="transmembrane region" description="Helical" evidence="9">
    <location>
        <begin position="115"/>
        <end position="135"/>
    </location>
</feature>
<feature type="transmembrane region" description="Helical" evidence="9">
    <location>
        <begin position="326"/>
        <end position="345"/>
    </location>
</feature>
<feature type="transmembrane region" description="Helical" evidence="9">
    <location>
        <begin position="425"/>
        <end position="451"/>
    </location>
</feature>
<feature type="compositionally biased region" description="Basic and acidic residues" evidence="8">
    <location>
        <begin position="581"/>
        <end position="594"/>
    </location>
</feature>
<evidence type="ECO:0000313" key="12">
    <source>
        <dbReference type="Proteomes" id="UP001305779"/>
    </source>
</evidence>
<evidence type="ECO:0000256" key="8">
    <source>
        <dbReference type="SAM" id="MobiDB-lite"/>
    </source>
</evidence>
<dbReference type="CDD" id="cd17356">
    <property type="entry name" value="MFS_HXT"/>
    <property type="match status" value="1"/>
</dbReference>
<dbReference type="NCBIfam" id="TIGR00879">
    <property type="entry name" value="SP"/>
    <property type="match status" value="1"/>
</dbReference>
<dbReference type="InterPro" id="IPR005829">
    <property type="entry name" value="Sugar_transporter_CS"/>
</dbReference>
<evidence type="ECO:0000256" key="1">
    <source>
        <dbReference type="ARBA" id="ARBA00004141"/>
    </source>
</evidence>
<evidence type="ECO:0000256" key="6">
    <source>
        <dbReference type="ARBA" id="ARBA00023136"/>
    </source>
</evidence>
<dbReference type="EMBL" id="JAXOVC010000015">
    <property type="protein sequence ID" value="KAK4493817.1"/>
    <property type="molecule type" value="Genomic_DNA"/>
</dbReference>
<keyword evidence="4 9" id="KW-0812">Transmembrane</keyword>
<name>A0ABR0DXD2_ZASCE</name>
<feature type="region of interest" description="Disordered" evidence="8">
    <location>
        <begin position="560"/>
        <end position="614"/>
    </location>
</feature>
<comment type="caution">
    <text evidence="11">The sequence shown here is derived from an EMBL/GenBank/DDBJ whole genome shotgun (WGS) entry which is preliminary data.</text>
</comment>
<evidence type="ECO:0000256" key="3">
    <source>
        <dbReference type="ARBA" id="ARBA00022448"/>
    </source>
</evidence>
<dbReference type="InterPro" id="IPR020846">
    <property type="entry name" value="MFS_dom"/>
</dbReference>
<comment type="subcellular location">
    <subcellularLocation>
        <location evidence="1">Membrane</location>
        <topology evidence="1">Multi-pass membrane protein</topology>
    </subcellularLocation>
</comment>
<dbReference type="PANTHER" id="PTHR48022:SF91">
    <property type="entry name" value="MAJOR FACILITATOR SUPERFAMILY (MFS) PROFILE DOMAIN-CONTAINING PROTEIN-RELATED"/>
    <property type="match status" value="1"/>
</dbReference>
<dbReference type="PANTHER" id="PTHR48022">
    <property type="entry name" value="PLASTIDIC GLUCOSE TRANSPORTER 4"/>
    <property type="match status" value="1"/>
</dbReference>
<evidence type="ECO:0000256" key="7">
    <source>
        <dbReference type="RuleBase" id="RU003346"/>
    </source>
</evidence>
<evidence type="ECO:0000256" key="5">
    <source>
        <dbReference type="ARBA" id="ARBA00022989"/>
    </source>
</evidence>
<feature type="transmembrane region" description="Helical" evidence="9">
    <location>
        <begin position="142"/>
        <end position="159"/>
    </location>
</feature>
<evidence type="ECO:0000256" key="9">
    <source>
        <dbReference type="SAM" id="Phobius"/>
    </source>
</evidence>
<dbReference type="Gene3D" id="1.20.1250.20">
    <property type="entry name" value="MFS general substrate transporter like domains"/>
    <property type="match status" value="1"/>
</dbReference>
<dbReference type="PROSITE" id="PS50850">
    <property type="entry name" value="MFS"/>
    <property type="match status" value="1"/>
</dbReference>
<keyword evidence="6 9" id="KW-0472">Membrane</keyword>
<dbReference type="InterPro" id="IPR050360">
    <property type="entry name" value="MFS_Sugar_Transporters"/>
</dbReference>
<gene>
    <name evidence="11" type="ORF">PRZ48_015002</name>
</gene>
<feature type="transmembrane region" description="Helical" evidence="9">
    <location>
        <begin position="391"/>
        <end position="413"/>
    </location>
</feature>
<evidence type="ECO:0000313" key="11">
    <source>
        <dbReference type="EMBL" id="KAK4493817.1"/>
    </source>
</evidence>
<organism evidence="11 12">
    <name type="scientific">Zasmidium cellare</name>
    <name type="common">Wine cellar mold</name>
    <name type="synonym">Racodium cellare</name>
    <dbReference type="NCBI Taxonomy" id="395010"/>
    <lineage>
        <taxon>Eukaryota</taxon>
        <taxon>Fungi</taxon>
        <taxon>Dikarya</taxon>
        <taxon>Ascomycota</taxon>
        <taxon>Pezizomycotina</taxon>
        <taxon>Dothideomycetes</taxon>
        <taxon>Dothideomycetidae</taxon>
        <taxon>Mycosphaerellales</taxon>
        <taxon>Mycosphaerellaceae</taxon>
        <taxon>Zasmidium</taxon>
    </lineage>
</organism>
<sequence length="614" mass="68418">MAFSFWKNNANRGQGSGKKALGMGFTTHVNCDAYNPTHDASTEARKSLTDLDYSPLRRITWASFFMAVLVSMGGFIFGYDTGQISGFLAMPDFLERFGQRHDNGEYYFSNVRSGLIVGMLSIGTLIGALTGGPIADWIGRKYSITFWSIIFSVGLIIQISSSRDWVQIMMGRWVAGLGVGALSLLVPMYQAETGPRHIRGALISCYQLFITFGIFLAAVFNFATYEHQRYKEASWQIPIGIGFVWAVILGAGILLFPETPRFEYRRGNIEKAKATMMRVYGAPANHYTIHVELEEIEQKLRAEENKGTVVQEWIHMFGAPKMAYRIMLGVLIQMFQQLTGANYFFYYGTVIFQGTGINNSFVTQMILNGINFGTTFYGLYIVEHYGRRKSLIIGSAWMFIMFLIFASVGHFSLDRNTPSNTEGAATAMIVIAALFIFGFATTWGPMIWTICGELYPSRYRAKGMALSTASNWLWNFLIAFFTPFITSSIDFRLGYVFAACNFLGGLIVYFFVIEGQGRTLEEIDTMYISGVLPWNSSKWVAPPPEEIARIRTEAGLHDAPLPDSEISRAPVNGNTNGFPKESGETDLHNEKLDEGPGFAAPVAPGNEGLNKETV</sequence>
<dbReference type="PRINTS" id="PR00171">
    <property type="entry name" value="SUGRTRNSPORT"/>
</dbReference>
<dbReference type="InterPro" id="IPR036259">
    <property type="entry name" value="MFS_trans_sf"/>
</dbReference>
<proteinExistence type="inferred from homology"/>
<keyword evidence="12" id="KW-1185">Reference proteome</keyword>
<feature type="transmembrane region" description="Helical" evidence="9">
    <location>
        <begin position="495"/>
        <end position="513"/>
    </location>
</feature>
<accession>A0ABR0DXD2</accession>
<feature type="domain" description="Major facilitator superfamily (MFS) profile" evidence="10">
    <location>
        <begin position="66"/>
        <end position="516"/>
    </location>
</feature>
<dbReference type="Pfam" id="PF00083">
    <property type="entry name" value="Sugar_tr"/>
    <property type="match status" value="1"/>
</dbReference>
<dbReference type="SUPFAM" id="SSF103473">
    <property type="entry name" value="MFS general substrate transporter"/>
    <property type="match status" value="1"/>
</dbReference>
<keyword evidence="5 9" id="KW-1133">Transmembrane helix</keyword>
<feature type="transmembrane region" description="Helical" evidence="9">
    <location>
        <begin position="235"/>
        <end position="256"/>
    </location>
</feature>
<comment type="similarity">
    <text evidence="2 7">Belongs to the major facilitator superfamily. Sugar transporter (TC 2.A.1.1) family.</text>
</comment>
<feature type="transmembrane region" description="Helical" evidence="9">
    <location>
        <begin position="59"/>
        <end position="79"/>
    </location>
</feature>
<dbReference type="Proteomes" id="UP001305779">
    <property type="component" value="Unassembled WGS sequence"/>
</dbReference>
<reference evidence="11 12" key="1">
    <citation type="journal article" date="2023" name="G3 (Bethesda)">
        <title>A chromosome-level genome assembly of Zasmidium syzygii isolated from banana leaves.</title>
        <authorList>
            <person name="van Westerhoven A.C."/>
            <person name="Mehrabi R."/>
            <person name="Talebi R."/>
            <person name="Steentjes M.B.F."/>
            <person name="Corcolon B."/>
            <person name="Chong P.A."/>
            <person name="Kema G.H.J."/>
            <person name="Seidl M.F."/>
        </authorList>
    </citation>
    <scope>NUCLEOTIDE SEQUENCE [LARGE SCALE GENOMIC DNA]</scope>
    <source>
        <strain evidence="11 12">P124</strain>
    </source>
</reference>
<dbReference type="PROSITE" id="PS00217">
    <property type="entry name" value="SUGAR_TRANSPORT_2"/>
    <property type="match status" value="1"/>
</dbReference>
<dbReference type="InterPro" id="IPR003663">
    <property type="entry name" value="Sugar/inositol_transpt"/>
</dbReference>
<feature type="transmembrane region" description="Helical" evidence="9">
    <location>
        <begin position="201"/>
        <end position="223"/>
    </location>
</feature>
<dbReference type="PROSITE" id="PS00216">
    <property type="entry name" value="SUGAR_TRANSPORT_1"/>
    <property type="match status" value="2"/>
</dbReference>
<feature type="transmembrane region" description="Helical" evidence="9">
    <location>
        <begin position="365"/>
        <end position="382"/>
    </location>
</feature>
<protein>
    <recommendedName>
        <fullName evidence="10">Major facilitator superfamily (MFS) profile domain-containing protein</fullName>
    </recommendedName>
</protein>
<dbReference type="InterPro" id="IPR005828">
    <property type="entry name" value="MFS_sugar_transport-like"/>
</dbReference>
<keyword evidence="3 7" id="KW-0813">Transport</keyword>
<evidence type="ECO:0000256" key="4">
    <source>
        <dbReference type="ARBA" id="ARBA00022692"/>
    </source>
</evidence>